<evidence type="ECO:0000259" key="2">
    <source>
        <dbReference type="Pfam" id="PF00534"/>
    </source>
</evidence>
<feature type="domain" description="Glycosyltransferase subfamily 4-like N-terminal" evidence="3">
    <location>
        <begin position="17"/>
        <end position="168"/>
    </location>
</feature>
<evidence type="ECO:0000259" key="3">
    <source>
        <dbReference type="Pfam" id="PF13439"/>
    </source>
</evidence>
<feature type="domain" description="Glycosyl transferase family 1" evidence="2">
    <location>
        <begin position="189"/>
        <end position="317"/>
    </location>
</feature>
<dbReference type="InterPro" id="IPR028098">
    <property type="entry name" value="Glyco_trans_4-like_N"/>
</dbReference>
<evidence type="ECO:0000313" key="4">
    <source>
        <dbReference type="EMBL" id="OGE65033.1"/>
    </source>
</evidence>
<dbReference type="AlphaFoldDB" id="A0A1F5MI44"/>
<dbReference type="Proteomes" id="UP000178859">
    <property type="component" value="Unassembled WGS sequence"/>
</dbReference>
<evidence type="ECO:0000313" key="5">
    <source>
        <dbReference type="Proteomes" id="UP000178859"/>
    </source>
</evidence>
<dbReference type="EMBL" id="MFDT01000007">
    <property type="protein sequence ID" value="OGE65033.1"/>
    <property type="molecule type" value="Genomic_DNA"/>
</dbReference>
<dbReference type="GO" id="GO:0009103">
    <property type="term" value="P:lipopolysaccharide biosynthetic process"/>
    <property type="evidence" value="ECO:0007669"/>
    <property type="project" value="TreeGrafter"/>
</dbReference>
<reference evidence="4 5" key="1">
    <citation type="journal article" date="2016" name="Nat. Commun.">
        <title>Thousands of microbial genomes shed light on interconnected biogeochemical processes in an aquifer system.</title>
        <authorList>
            <person name="Anantharaman K."/>
            <person name="Brown C.T."/>
            <person name="Hug L.A."/>
            <person name="Sharon I."/>
            <person name="Castelle C.J."/>
            <person name="Probst A.J."/>
            <person name="Thomas B.C."/>
            <person name="Singh A."/>
            <person name="Wilkins M.J."/>
            <person name="Karaoz U."/>
            <person name="Brodie E.L."/>
            <person name="Williams K.H."/>
            <person name="Hubbard S.S."/>
            <person name="Banfield J.F."/>
        </authorList>
    </citation>
    <scope>NUCLEOTIDE SEQUENCE [LARGE SCALE GENOMIC DNA]</scope>
</reference>
<accession>A0A1F5MI44</accession>
<dbReference type="PANTHER" id="PTHR46401:SF2">
    <property type="entry name" value="GLYCOSYLTRANSFERASE WBBK-RELATED"/>
    <property type="match status" value="1"/>
</dbReference>
<dbReference type="Pfam" id="PF00534">
    <property type="entry name" value="Glycos_transf_1"/>
    <property type="match status" value="1"/>
</dbReference>
<dbReference type="PANTHER" id="PTHR46401">
    <property type="entry name" value="GLYCOSYLTRANSFERASE WBBK-RELATED"/>
    <property type="match status" value="1"/>
</dbReference>
<keyword evidence="1" id="KW-0808">Transferase</keyword>
<proteinExistence type="predicted"/>
<evidence type="ECO:0000256" key="1">
    <source>
        <dbReference type="ARBA" id="ARBA00022679"/>
    </source>
</evidence>
<gene>
    <name evidence="4" type="ORF">A3I48_02080</name>
</gene>
<dbReference type="Gene3D" id="3.40.50.2000">
    <property type="entry name" value="Glycogen Phosphorylase B"/>
    <property type="match status" value="2"/>
</dbReference>
<protein>
    <recommendedName>
        <fullName evidence="6">Glycosyl transferase family 1</fullName>
    </recommendedName>
</protein>
<sequence length="345" mass="39624">MDKIRVGMDISQLAHQGGVANYTQNLTDELSKISYLEMTYFYSSLRKSYQGKLRNVKSFRLPPTLFEILFNRWRNVSIEKFIGPVDIFHSSDWIQPLTKAKKVTTYHDVIPLKYPLWSHPKIVEVHKRRLKIVEEEIDMVIAVSESTKKDLLEVSRIPEEKITVIYEGPSYDFKPHSEDKKRKFKEKYNLPPKYVLTIGGIGERKNLARIEQAVSKYNLVITGQTLPWLSMEELALLYNCATVLLYCSLYEGFGLPILDAFSCGLPVVTSNVSSMPEVAGNAALFVDPLNIEDISRKLNEVLSDDKLRKELIKKGFEQVTKFSWKKTAEQTAKVYWQLINSGDNS</sequence>
<organism evidence="4 5">
    <name type="scientific">Candidatus Daviesbacteria bacterium RIFCSPLOWO2_02_FULL_36_7</name>
    <dbReference type="NCBI Taxonomy" id="1797792"/>
    <lineage>
        <taxon>Bacteria</taxon>
        <taxon>Candidatus Daviesiibacteriota</taxon>
    </lineage>
</organism>
<dbReference type="InterPro" id="IPR001296">
    <property type="entry name" value="Glyco_trans_1"/>
</dbReference>
<evidence type="ECO:0008006" key="6">
    <source>
        <dbReference type="Google" id="ProtNLM"/>
    </source>
</evidence>
<dbReference type="Pfam" id="PF13439">
    <property type="entry name" value="Glyco_transf_4"/>
    <property type="match status" value="1"/>
</dbReference>
<dbReference type="SUPFAM" id="SSF53756">
    <property type="entry name" value="UDP-Glycosyltransferase/glycogen phosphorylase"/>
    <property type="match status" value="1"/>
</dbReference>
<dbReference type="GO" id="GO:0016757">
    <property type="term" value="F:glycosyltransferase activity"/>
    <property type="evidence" value="ECO:0007669"/>
    <property type="project" value="InterPro"/>
</dbReference>
<name>A0A1F5MI44_9BACT</name>
<dbReference type="CDD" id="cd03809">
    <property type="entry name" value="GT4_MtfB-like"/>
    <property type="match status" value="1"/>
</dbReference>
<comment type="caution">
    <text evidence="4">The sequence shown here is derived from an EMBL/GenBank/DDBJ whole genome shotgun (WGS) entry which is preliminary data.</text>
</comment>